<dbReference type="AlphaFoldDB" id="A0A6I4MR75"/>
<dbReference type="Proteomes" id="UP000462055">
    <property type="component" value="Unassembled WGS sequence"/>
</dbReference>
<gene>
    <name evidence="1" type="ORF">F8568_044440</name>
</gene>
<evidence type="ECO:0000313" key="1">
    <source>
        <dbReference type="EMBL" id="MWA07265.1"/>
    </source>
</evidence>
<name>A0A6I4MR75_9ACTN</name>
<protein>
    <recommendedName>
        <fullName evidence="3">Lipoprotein LpqB beta-propeller domain-containing protein</fullName>
    </recommendedName>
</protein>
<dbReference type="EMBL" id="WBMS02000068">
    <property type="protein sequence ID" value="MWA07265.1"/>
    <property type="molecule type" value="Genomic_DNA"/>
</dbReference>
<dbReference type="InterPro" id="IPR015943">
    <property type="entry name" value="WD40/YVTN_repeat-like_dom_sf"/>
</dbReference>
<dbReference type="RefSeq" id="WP_151600167.1">
    <property type="nucleotide sequence ID" value="NZ_WBMS02000068.1"/>
</dbReference>
<accession>A0A6I4MR75</accession>
<dbReference type="SUPFAM" id="SSF50969">
    <property type="entry name" value="YVTN repeat-like/Quinoprotein amine dehydrogenase"/>
    <property type="match status" value="1"/>
</dbReference>
<sequence>MAVKPDDYMTGDAGMAISPDGLRLAYYRATDRRVVVGDLSTGKVIPIGRRATGPQLAKTPSSLLFPNDGTRLTITSGEPALHRTLLADVGTGAFTTLPADDLIGFSQDASTIVLGYVWAGRSLLCSPVRTAPCAPG</sequence>
<evidence type="ECO:0000313" key="2">
    <source>
        <dbReference type="Proteomes" id="UP000462055"/>
    </source>
</evidence>
<organism evidence="1 2">
    <name type="scientific">Actinomadura physcomitrii</name>
    <dbReference type="NCBI Taxonomy" id="2650748"/>
    <lineage>
        <taxon>Bacteria</taxon>
        <taxon>Bacillati</taxon>
        <taxon>Actinomycetota</taxon>
        <taxon>Actinomycetes</taxon>
        <taxon>Streptosporangiales</taxon>
        <taxon>Thermomonosporaceae</taxon>
        <taxon>Actinomadura</taxon>
    </lineage>
</organism>
<dbReference type="InterPro" id="IPR011044">
    <property type="entry name" value="Quino_amine_DH_bsu"/>
</dbReference>
<keyword evidence="2" id="KW-1185">Reference proteome</keyword>
<proteinExistence type="predicted"/>
<comment type="caution">
    <text evidence="1">The sequence shown here is derived from an EMBL/GenBank/DDBJ whole genome shotgun (WGS) entry which is preliminary data.</text>
</comment>
<evidence type="ECO:0008006" key="3">
    <source>
        <dbReference type="Google" id="ProtNLM"/>
    </source>
</evidence>
<dbReference type="Gene3D" id="2.130.10.10">
    <property type="entry name" value="YVTN repeat-like/Quinoprotein amine dehydrogenase"/>
    <property type="match status" value="1"/>
</dbReference>
<reference evidence="1" key="1">
    <citation type="submission" date="2019-12" db="EMBL/GenBank/DDBJ databases">
        <title>Actinomadura physcomitrii sp. nov., a novel actinomycete isolated from moss [Physcomitrium sphaericum (Ludw) Fuernr].</title>
        <authorList>
            <person name="Zhuang X."/>
        </authorList>
    </citation>
    <scope>NUCLEOTIDE SEQUENCE [LARGE SCALE GENOMIC DNA]</scope>
    <source>
        <strain evidence="1">LD22</strain>
    </source>
</reference>